<name>A0A2U8E461_9BACT</name>
<gene>
    <name evidence="6" type="ORF">CKA38_10345</name>
</gene>
<dbReference type="Gene3D" id="1.10.10.10">
    <property type="entry name" value="Winged helix-like DNA-binding domain superfamily/Winged helix DNA-binding domain"/>
    <property type="match status" value="1"/>
</dbReference>
<dbReference type="Proteomes" id="UP000244896">
    <property type="component" value="Chromosome"/>
</dbReference>
<dbReference type="OrthoDB" id="9803735at2"/>
<dbReference type="SUPFAM" id="SSF46785">
    <property type="entry name" value="Winged helix' DNA-binding domain"/>
    <property type="match status" value="1"/>
</dbReference>
<dbReference type="Pfam" id="PF03466">
    <property type="entry name" value="LysR_substrate"/>
    <property type="match status" value="1"/>
</dbReference>
<dbReference type="Gene3D" id="3.40.190.290">
    <property type="match status" value="1"/>
</dbReference>
<dbReference type="KEGG" id="elut:CKA38_10345"/>
<dbReference type="InterPro" id="IPR005119">
    <property type="entry name" value="LysR_subst-bd"/>
</dbReference>
<dbReference type="RefSeq" id="WP_108825403.1">
    <property type="nucleotide sequence ID" value="NZ_CP023004.1"/>
</dbReference>
<dbReference type="CDD" id="cd05466">
    <property type="entry name" value="PBP2_LTTR_substrate"/>
    <property type="match status" value="1"/>
</dbReference>
<comment type="similarity">
    <text evidence="1">Belongs to the LysR transcriptional regulatory family.</text>
</comment>
<evidence type="ECO:0000256" key="2">
    <source>
        <dbReference type="ARBA" id="ARBA00023015"/>
    </source>
</evidence>
<dbReference type="GO" id="GO:0032993">
    <property type="term" value="C:protein-DNA complex"/>
    <property type="evidence" value="ECO:0007669"/>
    <property type="project" value="TreeGrafter"/>
</dbReference>
<keyword evidence="3" id="KW-0238">DNA-binding</keyword>
<keyword evidence="2" id="KW-0805">Transcription regulation</keyword>
<evidence type="ECO:0000256" key="1">
    <source>
        <dbReference type="ARBA" id="ARBA00009437"/>
    </source>
</evidence>
<organism evidence="6 7">
    <name type="scientific">Ereboglobus luteus</name>
    <dbReference type="NCBI Taxonomy" id="1796921"/>
    <lineage>
        <taxon>Bacteria</taxon>
        <taxon>Pseudomonadati</taxon>
        <taxon>Verrucomicrobiota</taxon>
        <taxon>Opitutia</taxon>
        <taxon>Opitutales</taxon>
        <taxon>Opitutaceae</taxon>
        <taxon>Ereboglobus</taxon>
    </lineage>
</organism>
<dbReference type="Pfam" id="PF00126">
    <property type="entry name" value="HTH_1"/>
    <property type="match status" value="1"/>
</dbReference>
<reference evidence="6 7" key="1">
    <citation type="journal article" date="2018" name="Syst. Appl. Microbiol.">
        <title>Ereboglobus luteus gen. nov. sp. nov. from cockroach guts, and new insights into the oxygen relationship of the genera Opitutus and Didymococcus (Verrucomicrobia: Opitutaceae).</title>
        <authorList>
            <person name="Tegtmeier D."/>
            <person name="Belitz A."/>
            <person name="Radek R."/>
            <person name="Heimerl T."/>
            <person name="Brune A."/>
        </authorList>
    </citation>
    <scope>NUCLEOTIDE SEQUENCE [LARGE SCALE GENOMIC DNA]</scope>
    <source>
        <strain evidence="6 7">Ho45</strain>
    </source>
</reference>
<dbReference type="SUPFAM" id="SSF53850">
    <property type="entry name" value="Periplasmic binding protein-like II"/>
    <property type="match status" value="1"/>
</dbReference>
<dbReference type="AlphaFoldDB" id="A0A2U8E461"/>
<dbReference type="PANTHER" id="PTHR30346">
    <property type="entry name" value="TRANSCRIPTIONAL DUAL REGULATOR HCAR-RELATED"/>
    <property type="match status" value="1"/>
</dbReference>
<accession>A0A2U8E461</accession>
<dbReference type="PRINTS" id="PR00039">
    <property type="entry name" value="HTHLYSR"/>
</dbReference>
<dbReference type="FunFam" id="1.10.10.10:FF:000001">
    <property type="entry name" value="LysR family transcriptional regulator"/>
    <property type="match status" value="1"/>
</dbReference>
<evidence type="ECO:0000256" key="3">
    <source>
        <dbReference type="ARBA" id="ARBA00023125"/>
    </source>
</evidence>
<dbReference type="PROSITE" id="PS50931">
    <property type="entry name" value="HTH_LYSR"/>
    <property type="match status" value="1"/>
</dbReference>
<proteinExistence type="inferred from homology"/>
<dbReference type="EMBL" id="CP023004">
    <property type="protein sequence ID" value="AWI09590.1"/>
    <property type="molecule type" value="Genomic_DNA"/>
</dbReference>
<keyword evidence="7" id="KW-1185">Reference proteome</keyword>
<evidence type="ECO:0000313" key="6">
    <source>
        <dbReference type="EMBL" id="AWI09590.1"/>
    </source>
</evidence>
<evidence type="ECO:0000313" key="7">
    <source>
        <dbReference type="Proteomes" id="UP000244896"/>
    </source>
</evidence>
<dbReference type="InterPro" id="IPR036388">
    <property type="entry name" value="WH-like_DNA-bd_sf"/>
</dbReference>
<dbReference type="InterPro" id="IPR036390">
    <property type="entry name" value="WH_DNA-bd_sf"/>
</dbReference>
<dbReference type="GO" id="GO:0003700">
    <property type="term" value="F:DNA-binding transcription factor activity"/>
    <property type="evidence" value="ECO:0007669"/>
    <property type="project" value="InterPro"/>
</dbReference>
<feature type="domain" description="HTH lysR-type" evidence="5">
    <location>
        <begin position="1"/>
        <end position="58"/>
    </location>
</feature>
<protein>
    <recommendedName>
        <fullName evidence="5">HTH lysR-type domain-containing protein</fullName>
    </recommendedName>
</protein>
<dbReference type="InterPro" id="IPR000847">
    <property type="entry name" value="LysR_HTH_N"/>
</dbReference>
<evidence type="ECO:0000256" key="4">
    <source>
        <dbReference type="ARBA" id="ARBA00023163"/>
    </source>
</evidence>
<dbReference type="PANTHER" id="PTHR30346:SF28">
    <property type="entry name" value="HTH-TYPE TRANSCRIPTIONAL REGULATOR CYNR"/>
    <property type="match status" value="1"/>
</dbReference>
<evidence type="ECO:0000259" key="5">
    <source>
        <dbReference type="PROSITE" id="PS50931"/>
    </source>
</evidence>
<sequence>MEIHQLRYFVAVAETGNFTRAAERCNVSQPSLSQQIINLESELGHKLFHRLGRKAVLTESGELFIGRARRVLHEVEAATREIKDAPTLERRITVGAIPTVMPHLMTAIIGQALQKHPDLIIHAREDFRPALVKSVLEGDLDMALVSMPVTDTRIAVEALFTEPLLLAVSKTHPLATQPTVSGDDLRNETFALLGHSSALAAKIQGFCGAHDFEPMIGYRCSQIATVKSFVAMGLGISILPQLSRVSVDDSRIVYRHLSGRAPTREIALIRHPQRYQSRGASLFLETLRESIKPLAADGV</sequence>
<dbReference type="GO" id="GO:0003677">
    <property type="term" value="F:DNA binding"/>
    <property type="evidence" value="ECO:0007669"/>
    <property type="project" value="UniProtKB-KW"/>
</dbReference>
<keyword evidence="4" id="KW-0804">Transcription</keyword>